<evidence type="ECO:0000259" key="2">
    <source>
        <dbReference type="PROSITE" id="PS51016"/>
    </source>
</evidence>
<dbReference type="AlphaFoldDB" id="A0ABD6EZH2"/>
<dbReference type="InterPro" id="IPR038185">
    <property type="entry name" value="MyTH4_dom_sf"/>
</dbReference>
<evidence type="ECO:0000313" key="3">
    <source>
        <dbReference type="EMBL" id="MFH4984841.1"/>
    </source>
</evidence>
<organism evidence="3 4">
    <name type="scientific">Gnathostoma spinigerum</name>
    <dbReference type="NCBI Taxonomy" id="75299"/>
    <lineage>
        <taxon>Eukaryota</taxon>
        <taxon>Metazoa</taxon>
        <taxon>Ecdysozoa</taxon>
        <taxon>Nematoda</taxon>
        <taxon>Chromadorea</taxon>
        <taxon>Rhabditida</taxon>
        <taxon>Spirurina</taxon>
        <taxon>Gnathostomatomorpha</taxon>
        <taxon>Gnathostomatoidea</taxon>
        <taxon>Gnathostomatidae</taxon>
        <taxon>Gnathostoma</taxon>
    </lineage>
</organism>
<dbReference type="Gene3D" id="1.25.40.530">
    <property type="entry name" value="MyTH4 domain"/>
    <property type="match status" value="1"/>
</dbReference>
<protein>
    <recommendedName>
        <fullName evidence="2">MyTH4 domain-containing protein</fullName>
    </recommendedName>
</protein>
<accession>A0ABD6EZH2</accession>
<keyword evidence="4" id="KW-1185">Reference proteome</keyword>
<dbReference type="SMART" id="SM00139">
    <property type="entry name" value="MyTH4"/>
    <property type="match status" value="1"/>
</dbReference>
<dbReference type="PROSITE" id="PS51016">
    <property type="entry name" value="MYTH4"/>
    <property type="match status" value="1"/>
</dbReference>
<dbReference type="InterPro" id="IPR000857">
    <property type="entry name" value="MyTH4_dom"/>
</dbReference>
<dbReference type="EMBL" id="JBGFUD010022026">
    <property type="protein sequence ID" value="MFH4984841.1"/>
    <property type="molecule type" value="Genomic_DNA"/>
</dbReference>
<keyword evidence="1" id="KW-0677">Repeat</keyword>
<dbReference type="PANTHER" id="PTHR22903">
    <property type="entry name" value="PLEKHH PROTEIN"/>
    <property type="match status" value="1"/>
</dbReference>
<evidence type="ECO:0000313" key="4">
    <source>
        <dbReference type="Proteomes" id="UP001608902"/>
    </source>
</evidence>
<sequence length="219" mass="24413">MFTAVLMRPTGVQYHVDLAQNILSTTLHNEMLKNELYAHLVKLTSGSMPYALQAWKLLALTLPLFTPKQYALFWLLRRHIQRWSSMSGDEANMARFCATALDRCLKSGGRVEGPSKLEAISVLTRDPSSTKMPHSIPVLLPNGEYHVIDFDGSTDIGDCLSALCVRCALRPALLSGYALYAEDVSNEGCYILLKGRQKVSVIDIIRGFSAFCVQESELW</sequence>
<reference evidence="3 4" key="1">
    <citation type="submission" date="2024-08" db="EMBL/GenBank/DDBJ databases">
        <title>Gnathostoma spinigerum genome.</title>
        <authorList>
            <person name="Gonzalez-Bertolin B."/>
            <person name="Monzon S."/>
            <person name="Zaballos A."/>
            <person name="Jimenez P."/>
            <person name="Dekumyoy P."/>
            <person name="Varona S."/>
            <person name="Cuesta I."/>
            <person name="Sumanam S."/>
            <person name="Adisakwattana P."/>
            <person name="Gasser R.B."/>
            <person name="Hernandez-Gonzalez A."/>
            <person name="Young N.D."/>
            <person name="Perteguer M.J."/>
        </authorList>
    </citation>
    <scope>NUCLEOTIDE SEQUENCE [LARGE SCALE GENOMIC DNA]</scope>
    <source>
        <strain evidence="3">AL3</strain>
        <tissue evidence="3">Liver</tissue>
    </source>
</reference>
<evidence type="ECO:0000256" key="1">
    <source>
        <dbReference type="ARBA" id="ARBA00022737"/>
    </source>
</evidence>
<gene>
    <name evidence="3" type="ORF">AB6A40_011550</name>
</gene>
<feature type="domain" description="MyTH4" evidence="2">
    <location>
        <begin position="1"/>
        <end position="123"/>
    </location>
</feature>
<comment type="caution">
    <text evidence="3">The sequence shown here is derived from an EMBL/GenBank/DDBJ whole genome shotgun (WGS) entry which is preliminary data.</text>
</comment>
<name>A0ABD6EZH2_9BILA</name>
<dbReference type="Pfam" id="PF00784">
    <property type="entry name" value="MyTH4"/>
    <property type="match status" value="1"/>
</dbReference>
<proteinExistence type="predicted"/>
<dbReference type="Proteomes" id="UP001608902">
    <property type="component" value="Unassembled WGS sequence"/>
</dbReference>
<dbReference type="PANTHER" id="PTHR22903:SF8">
    <property type="entry name" value="MAX-1A"/>
    <property type="match status" value="1"/>
</dbReference>